<reference evidence="2 3" key="1">
    <citation type="submission" date="2020-04" db="EMBL/GenBank/DDBJ databases">
        <title>Perkinsus olseni comparative genomics.</title>
        <authorList>
            <person name="Bogema D.R."/>
        </authorList>
    </citation>
    <scope>NUCLEOTIDE SEQUENCE [LARGE SCALE GENOMIC DNA]</scope>
    <source>
        <strain evidence="2 3">ATCC PRA-207</strain>
    </source>
</reference>
<dbReference type="PANTHER" id="PTHR36688:SF1">
    <property type="entry name" value="ENDONUCLEASE_EXONUCLEASE_PHOSPHATASE DOMAIN-CONTAINING PROTEIN"/>
    <property type="match status" value="1"/>
</dbReference>
<keyword evidence="3" id="KW-1185">Reference proteome</keyword>
<gene>
    <name evidence="2" type="ORF">FOZ63_009925</name>
</gene>
<dbReference type="PROSITE" id="PS50878">
    <property type="entry name" value="RT_POL"/>
    <property type="match status" value="1"/>
</dbReference>
<dbReference type="Proteomes" id="UP000553632">
    <property type="component" value="Unassembled WGS sequence"/>
</dbReference>
<dbReference type="Pfam" id="PF00078">
    <property type="entry name" value="RVT_1"/>
    <property type="match status" value="1"/>
</dbReference>
<dbReference type="InterPro" id="IPR043502">
    <property type="entry name" value="DNA/RNA_pol_sf"/>
</dbReference>
<dbReference type="EMBL" id="JABANO010017119">
    <property type="protein sequence ID" value="KAF4734034.1"/>
    <property type="molecule type" value="Genomic_DNA"/>
</dbReference>
<organism evidence="2 3">
    <name type="scientific">Perkinsus olseni</name>
    <name type="common">Perkinsus atlanticus</name>
    <dbReference type="NCBI Taxonomy" id="32597"/>
    <lineage>
        <taxon>Eukaryota</taxon>
        <taxon>Sar</taxon>
        <taxon>Alveolata</taxon>
        <taxon>Perkinsozoa</taxon>
        <taxon>Perkinsea</taxon>
        <taxon>Perkinsida</taxon>
        <taxon>Perkinsidae</taxon>
        <taxon>Perkinsus</taxon>
    </lineage>
</organism>
<dbReference type="SUPFAM" id="SSF56672">
    <property type="entry name" value="DNA/RNA polymerases"/>
    <property type="match status" value="1"/>
</dbReference>
<dbReference type="InterPro" id="IPR052560">
    <property type="entry name" value="RdDP_mobile_element"/>
</dbReference>
<feature type="domain" description="Reverse transcriptase" evidence="1">
    <location>
        <begin position="1"/>
        <end position="244"/>
    </location>
</feature>
<dbReference type="InterPro" id="IPR000477">
    <property type="entry name" value="RT_dom"/>
</dbReference>
<feature type="non-terminal residue" evidence="2">
    <location>
        <position position="1"/>
    </location>
</feature>
<feature type="non-terminal residue" evidence="2">
    <location>
        <position position="441"/>
    </location>
</feature>
<evidence type="ECO:0000259" key="1">
    <source>
        <dbReference type="PROSITE" id="PS50878"/>
    </source>
</evidence>
<dbReference type="AlphaFoldDB" id="A0A7J6SM78"/>
<evidence type="ECO:0000313" key="3">
    <source>
        <dbReference type="Proteomes" id="UP000553632"/>
    </source>
</evidence>
<evidence type="ECO:0000313" key="2">
    <source>
        <dbReference type="EMBL" id="KAF4734034.1"/>
    </source>
</evidence>
<protein>
    <recommendedName>
        <fullName evidence="1">Reverse transcriptase domain-containing protein</fullName>
    </recommendedName>
</protein>
<dbReference type="PANTHER" id="PTHR36688">
    <property type="entry name" value="ENDO/EXONUCLEASE/PHOSPHATASE DOMAIN-CONTAINING PROTEIN"/>
    <property type="match status" value="1"/>
</dbReference>
<sequence>GDRPAWDPKAWRPITVNTGLARVFDRLLFRRVSAELSYPPNLHAYRRGKSCDTAVGQLESSIREAWRQGFSIGALFVDIEGAFDKCSTWSSLQVLLDKGLGPDYLALLGDYLSDRTITVHHGTDSCTRRLTRGIAQGGVTSPWVFNAFMLTFDAALSSWITVIYADDGVILFRYMEEPHIQTAVDVIASQLDKWCRHVKCRLSWPKTRLMCFPVSKRHGGPGVTVRVADSTITEGCVKWLGIQLDRKFKWSQHVASLIGKIEASYHSIKRHVCSTWGLIADVALQFFDTVARGHLLHGVGCWGLAAKRPRIAGQLRSLQARLYRRARRLNSRTPTSFACRIGHEGIAWDELCLFQCAKQRLTFPEFLDAEPVKDIVGGAVHPYPVERFVEVTERISYTVDYSTNPDCLPDSGTAVIYSDGSVLPGQCAGCGIAFATITGDW</sequence>
<accession>A0A7J6SM78</accession>
<proteinExistence type="predicted"/>
<name>A0A7J6SM78_PEROL</name>
<comment type="caution">
    <text evidence="2">The sequence shown here is derived from an EMBL/GenBank/DDBJ whole genome shotgun (WGS) entry which is preliminary data.</text>
</comment>